<keyword evidence="5" id="KW-0547">Nucleotide-binding</keyword>
<feature type="domain" description="Clp1 P-loop" evidence="8">
    <location>
        <begin position="282"/>
        <end position="435"/>
    </location>
</feature>
<keyword evidence="10" id="KW-1185">Reference proteome</keyword>
<keyword evidence="7" id="KW-0067">ATP-binding</keyword>
<dbReference type="GO" id="GO:0005524">
    <property type="term" value="F:ATP binding"/>
    <property type="evidence" value="ECO:0007669"/>
    <property type="project" value="UniProtKB-KW"/>
</dbReference>
<dbReference type="GO" id="GO:0051731">
    <property type="term" value="F:polynucleotide 5'-hydroxyl-kinase activity"/>
    <property type="evidence" value="ECO:0007669"/>
    <property type="project" value="InterPro"/>
</dbReference>
<proteinExistence type="inferred from homology"/>
<evidence type="ECO:0000256" key="7">
    <source>
        <dbReference type="ARBA" id="ARBA00022840"/>
    </source>
</evidence>
<dbReference type="InterPro" id="IPR027417">
    <property type="entry name" value="P-loop_NTPase"/>
</dbReference>
<dbReference type="InterPro" id="IPR045116">
    <property type="entry name" value="Clp1/Grc3"/>
</dbReference>
<comment type="similarity">
    <text evidence="1">Belongs to the Clp1 family. NOL9/GRC3 subfamily.</text>
</comment>
<dbReference type="PANTHER" id="PTHR12755:SF3">
    <property type="entry name" value="POLYNUCLEOTIDE 5'-HYDROXYL-KINASE NOL9"/>
    <property type="match status" value="1"/>
</dbReference>
<evidence type="ECO:0000256" key="1">
    <source>
        <dbReference type="ARBA" id="ARBA00011003"/>
    </source>
</evidence>
<reference evidence="10" key="1">
    <citation type="submission" date="2018-06" db="EMBL/GenBank/DDBJ databases">
        <authorList>
            <person name="Guldener U."/>
        </authorList>
    </citation>
    <scope>NUCLEOTIDE SEQUENCE [LARGE SCALE GENOMIC DNA]</scope>
    <source>
        <strain evidence="10">UTAD17</strain>
    </source>
</reference>
<evidence type="ECO:0000256" key="5">
    <source>
        <dbReference type="ARBA" id="ARBA00022741"/>
    </source>
</evidence>
<sequence>MVFPTYDNNDDLSSCESNVDIYEVVATNKAFDTNQDITTRKENNSCSEYEDDVFQEEKDMISNTFLQVGKKKIYTMKLNVNALKIQNANSQNNSYLLFLQDNEELCLFGSACVQIVKGGIVYNTTHYNASWKVFTIWQSTSNAISTIKSSYFTSFSDINTLFFNSNSSIKDENADLFEKYPCIIKISNNGIMQSLKKISSQGLTSKFLKFWELTNINESNNTFQLLKEDHLSEEFGEWKPALIDYYQFTTFDDNNWKSALDRLYMKFFDSTNSVGLRVMTIGGKNSGKSTFNRILLEKIFHKNDDGSNNNNNKELMTVNYIDLDPGQPEFSVPNCISSTELNTNSYKHLGNPIIVPIHNILQKTFFIGSPSPNEQPIRYLKLCEKLIDDLFQTDPLTPCIINLTGWIKGFGIQILNEIIKAYKPTDIILLESQQQGHTNGFHPELDIPDLFINEFDLKYKPSITKLPGCFNSNPTSVNSLAKLCDRWNATLIREYKLLTYFHRTDISEFDFTPLIEKVPLRISFGGDTNNKGLITGFHFINDDIDLRVLTDNFRTFLEGSILSIFSVKNESYDKDQFELYDSIPILKNFPIDHATFLTLSFIHSVNVKEKYVNLYIPEICKKKMENLRESTNFIMIRGNIEVPTEEIIPNDKFITRYCKEKKIDFVPYISFKQKRPNEHVWKVRKNIKRKSHFTK</sequence>
<dbReference type="Gene3D" id="3.40.50.300">
    <property type="entry name" value="P-loop containing nucleotide triphosphate hydrolases"/>
    <property type="match status" value="1"/>
</dbReference>
<protein>
    <recommendedName>
        <fullName evidence="3">Polynucleotide 5'-hydroxyl-kinase GRC3</fullName>
    </recommendedName>
    <alternativeName>
        <fullName evidence="2">Polynucleotide 5'-hydroxyl-kinase grc3</fullName>
    </alternativeName>
</protein>
<dbReference type="InterPro" id="IPR032319">
    <property type="entry name" value="CLP1_P"/>
</dbReference>
<evidence type="ECO:0000256" key="2">
    <source>
        <dbReference type="ARBA" id="ARBA00018706"/>
    </source>
</evidence>
<evidence type="ECO:0000313" key="10">
    <source>
        <dbReference type="Proteomes" id="UP000262825"/>
    </source>
</evidence>
<evidence type="ECO:0000256" key="6">
    <source>
        <dbReference type="ARBA" id="ARBA00022777"/>
    </source>
</evidence>
<dbReference type="GO" id="GO:0000448">
    <property type="term" value="P:cleavage in ITS2 between 5.8S rRNA and LSU-rRNA of tricistronic rRNA transcript (SSU-rRNA, 5.8S rRNA, LSU-rRNA)"/>
    <property type="evidence" value="ECO:0007669"/>
    <property type="project" value="TreeGrafter"/>
</dbReference>
<dbReference type="AlphaFoldDB" id="A0A376BC05"/>
<evidence type="ECO:0000256" key="4">
    <source>
        <dbReference type="ARBA" id="ARBA00022679"/>
    </source>
</evidence>
<keyword evidence="4" id="KW-0808">Transferase</keyword>
<accession>A0A376BC05</accession>
<gene>
    <name evidence="9" type="ORF">SCODWIG_03846</name>
</gene>
<dbReference type="EMBL" id="UFAJ01001123">
    <property type="protein sequence ID" value="SSD62084.1"/>
    <property type="molecule type" value="Genomic_DNA"/>
</dbReference>
<evidence type="ECO:0000313" key="9">
    <source>
        <dbReference type="EMBL" id="SSD62084.1"/>
    </source>
</evidence>
<organism evidence="9 10">
    <name type="scientific">Saccharomycodes ludwigii</name>
    <dbReference type="NCBI Taxonomy" id="36035"/>
    <lineage>
        <taxon>Eukaryota</taxon>
        <taxon>Fungi</taxon>
        <taxon>Dikarya</taxon>
        <taxon>Ascomycota</taxon>
        <taxon>Saccharomycotina</taxon>
        <taxon>Saccharomycetes</taxon>
        <taxon>Saccharomycodales</taxon>
        <taxon>Saccharomycodaceae</taxon>
        <taxon>Saccharomycodes</taxon>
    </lineage>
</organism>
<dbReference type="Pfam" id="PF16575">
    <property type="entry name" value="CLP1_P"/>
    <property type="match status" value="1"/>
</dbReference>
<name>A0A376BC05_9ASCO</name>
<evidence type="ECO:0000259" key="8">
    <source>
        <dbReference type="Pfam" id="PF16575"/>
    </source>
</evidence>
<keyword evidence="6" id="KW-0418">Kinase</keyword>
<dbReference type="VEuPathDB" id="FungiDB:SCODWIG_03846"/>
<dbReference type="GO" id="GO:0005634">
    <property type="term" value="C:nucleus"/>
    <property type="evidence" value="ECO:0007669"/>
    <property type="project" value="TreeGrafter"/>
</dbReference>
<dbReference type="PANTHER" id="PTHR12755">
    <property type="entry name" value="CLEAVAGE/POLYADENYLATION FACTOR IA SUBUNIT CLP1P"/>
    <property type="match status" value="1"/>
</dbReference>
<dbReference type="Proteomes" id="UP000262825">
    <property type="component" value="Unassembled WGS sequence"/>
</dbReference>
<evidence type="ECO:0000256" key="3">
    <source>
        <dbReference type="ARBA" id="ARBA00019824"/>
    </source>
</evidence>